<name>A0ABN9Q948_9DINO</name>
<dbReference type="InterPro" id="IPR011417">
    <property type="entry name" value="ANTH_dom"/>
</dbReference>
<dbReference type="EMBL" id="CAUYUJ010002503">
    <property type="protein sequence ID" value="CAK0801065.1"/>
    <property type="molecule type" value="Genomic_DNA"/>
</dbReference>
<accession>A0ABN9Q948</accession>
<evidence type="ECO:0000256" key="1">
    <source>
        <dbReference type="SAM" id="MobiDB-lite"/>
    </source>
</evidence>
<gene>
    <name evidence="3" type="ORF">PCOR1329_LOCUS9050</name>
</gene>
<comment type="caution">
    <text evidence="3">The sequence shown here is derived from an EMBL/GenBank/DDBJ whole genome shotgun (WGS) entry which is preliminary data.</text>
</comment>
<feature type="domain" description="AP180 N-terminal homology (ANTH)" evidence="2">
    <location>
        <begin position="59"/>
        <end position="175"/>
    </location>
</feature>
<proteinExistence type="predicted"/>
<sequence>MPGTQAELAEVKLNAGAAAQRRPSAGRAAASAALSGLCDRVLSSLGGPGAAAGRARQRLVLKATGGELQDVGPEDCRRIVAEVWEARDSRWVLQRLRERPLHGDHAVAFRGLVVMHRVLQQGPREVVSEWPLPNPVLDGLAEHWGQVARVAQAGSQAHHCAQVVEEYSMVLSAKQRLMCERDAGLGCFDGGLLYDRPAPEPSESLQALALLLGYGERLTPLRRGRLPHGSARSPRRSASGALPRCSTRPGCSSARRPCW</sequence>
<evidence type="ECO:0000313" key="4">
    <source>
        <dbReference type="Proteomes" id="UP001189429"/>
    </source>
</evidence>
<evidence type="ECO:0000259" key="2">
    <source>
        <dbReference type="Pfam" id="PF07651"/>
    </source>
</evidence>
<dbReference type="InterPro" id="IPR008942">
    <property type="entry name" value="ENTH_VHS"/>
</dbReference>
<dbReference type="SUPFAM" id="SSF48464">
    <property type="entry name" value="ENTH/VHS domain"/>
    <property type="match status" value="1"/>
</dbReference>
<dbReference type="Proteomes" id="UP001189429">
    <property type="component" value="Unassembled WGS sequence"/>
</dbReference>
<dbReference type="Pfam" id="PF07651">
    <property type="entry name" value="ANTH"/>
    <property type="match status" value="1"/>
</dbReference>
<keyword evidence="4" id="KW-1185">Reference proteome</keyword>
<dbReference type="Gene3D" id="1.25.40.90">
    <property type="match status" value="1"/>
</dbReference>
<feature type="compositionally biased region" description="Low complexity" evidence="1">
    <location>
        <begin position="229"/>
        <end position="244"/>
    </location>
</feature>
<reference evidence="3" key="1">
    <citation type="submission" date="2023-10" db="EMBL/GenBank/DDBJ databases">
        <authorList>
            <person name="Chen Y."/>
            <person name="Shah S."/>
            <person name="Dougan E. K."/>
            <person name="Thang M."/>
            <person name="Chan C."/>
        </authorList>
    </citation>
    <scope>NUCLEOTIDE SEQUENCE [LARGE SCALE GENOMIC DNA]</scope>
</reference>
<feature type="region of interest" description="Disordered" evidence="1">
    <location>
        <begin position="223"/>
        <end position="259"/>
    </location>
</feature>
<evidence type="ECO:0000313" key="3">
    <source>
        <dbReference type="EMBL" id="CAK0801065.1"/>
    </source>
</evidence>
<protein>
    <recommendedName>
        <fullName evidence="2">AP180 N-terminal homology (ANTH) domain-containing protein</fullName>
    </recommendedName>
</protein>
<organism evidence="3 4">
    <name type="scientific">Prorocentrum cordatum</name>
    <dbReference type="NCBI Taxonomy" id="2364126"/>
    <lineage>
        <taxon>Eukaryota</taxon>
        <taxon>Sar</taxon>
        <taxon>Alveolata</taxon>
        <taxon>Dinophyceae</taxon>
        <taxon>Prorocentrales</taxon>
        <taxon>Prorocentraceae</taxon>
        <taxon>Prorocentrum</taxon>
    </lineage>
</organism>